<protein>
    <submittedName>
        <fullName evidence="5">HTH-type transcriptional repressor CsiR</fullName>
    </submittedName>
</protein>
<dbReference type="AlphaFoldDB" id="A0A238IY96"/>
<dbReference type="Proteomes" id="UP000201838">
    <property type="component" value="Unassembled WGS sequence"/>
</dbReference>
<name>A0A238IY96_9RHOB</name>
<organism evidence="5 6">
    <name type="scientific">Boseongicola aestuarii</name>
    <dbReference type="NCBI Taxonomy" id="1470561"/>
    <lineage>
        <taxon>Bacteria</taxon>
        <taxon>Pseudomonadati</taxon>
        <taxon>Pseudomonadota</taxon>
        <taxon>Alphaproteobacteria</taxon>
        <taxon>Rhodobacterales</taxon>
        <taxon>Paracoccaceae</taxon>
        <taxon>Boseongicola</taxon>
    </lineage>
</organism>
<evidence type="ECO:0000256" key="1">
    <source>
        <dbReference type="ARBA" id="ARBA00023015"/>
    </source>
</evidence>
<dbReference type="PANTHER" id="PTHR43537">
    <property type="entry name" value="TRANSCRIPTIONAL REGULATOR, GNTR FAMILY"/>
    <property type="match status" value="1"/>
</dbReference>
<proteinExistence type="predicted"/>
<dbReference type="PANTHER" id="PTHR43537:SF24">
    <property type="entry name" value="GLUCONATE OPERON TRANSCRIPTIONAL REPRESSOR"/>
    <property type="match status" value="1"/>
</dbReference>
<dbReference type="Gene3D" id="1.10.10.10">
    <property type="entry name" value="Winged helix-like DNA-binding domain superfamily/Winged helix DNA-binding domain"/>
    <property type="match status" value="1"/>
</dbReference>
<dbReference type="InterPro" id="IPR008920">
    <property type="entry name" value="TF_FadR/GntR_C"/>
</dbReference>
<dbReference type="InterPro" id="IPR011711">
    <property type="entry name" value="GntR_C"/>
</dbReference>
<accession>A0A238IY96</accession>
<evidence type="ECO:0000313" key="5">
    <source>
        <dbReference type="EMBL" id="SMX22835.1"/>
    </source>
</evidence>
<keyword evidence="2" id="KW-0238">DNA-binding</keyword>
<dbReference type="SMART" id="SM00345">
    <property type="entry name" value="HTH_GNTR"/>
    <property type="match status" value="1"/>
</dbReference>
<evidence type="ECO:0000256" key="2">
    <source>
        <dbReference type="ARBA" id="ARBA00023125"/>
    </source>
</evidence>
<keyword evidence="6" id="KW-1185">Reference proteome</keyword>
<dbReference type="SMART" id="SM00895">
    <property type="entry name" value="FCD"/>
    <property type="match status" value="1"/>
</dbReference>
<feature type="domain" description="HTH gntR-type" evidence="4">
    <location>
        <begin position="34"/>
        <end position="101"/>
    </location>
</feature>
<sequence>MPANKILEKLKISKFFANLKKSLLHTSRERLPMKTDSPAIYADLKEKLMNARFGAGEKLKPAELQGEYGCSANTVRDVLLRLTKVGLVNFEMQRGFRAQYTSPEKRNDVTRFRTLLEQEGATLSMKLGGISWEADLTAAHHRLSHLEREFERSGDLADNPDNMKLWTNAEWSFHDTLISRCGSPMLRDIYENVYAQFRQQMVAQERDFGRSYFSAIIAEHQAVLDAALSRNVEACRAAIHDHLKRNYVEAKPLETAV</sequence>
<dbReference type="Pfam" id="PF07729">
    <property type="entry name" value="FCD"/>
    <property type="match status" value="1"/>
</dbReference>
<dbReference type="InterPro" id="IPR036388">
    <property type="entry name" value="WH-like_DNA-bd_sf"/>
</dbReference>
<keyword evidence="3" id="KW-0804">Transcription</keyword>
<dbReference type="SUPFAM" id="SSF46785">
    <property type="entry name" value="Winged helix' DNA-binding domain"/>
    <property type="match status" value="1"/>
</dbReference>
<evidence type="ECO:0000259" key="4">
    <source>
        <dbReference type="PROSITE" id="PS50949"/>
    </source>
</evidence>
<dbReference type="GO" id="GO:0003700">
    <property type="term" value="F:DNA-binding transcription factor activity"/>
    <property type="evidence" value="ECO:0007669"/>
    <property type="project" value="InterPro"/>
</dbReference>
<dbReference type="GO" id="GO:0003677">
    <property type="term" value="F:DNA binding"/>
    <property type="evidence" value="ECO:0007669"/>
    <property type="project" value="UniProtKB-KW"/>
</dbReference>
<dbReference type="Pfam" id="PF00392">
    <property type="entry name" value="GntR"/>
    <property type="match status" value="1"/>
</dbReference>
<reference evidence="5 6" key="1">
    <citation type="submission" date="2017-05" db="EMBL/GenBank/DDBJ databases">
        <authorList>
            <person name="Song R."/>
            <person name="Chenine A.L."/>
            <person name="Ruprecht R.M."/>
        </authorList>
    </citation>
    <scope>NUCLEOTIDE SEQUENCE [LARGE SCALE GENOMIC DNA]</scope>
    <source>
        <strain evidence="5 6">CECT 8489</strain>
    </source>
</reference>
<gene>
    <name evidence="5" type="primary">csiR_1</name>
    <name evidence="5" type="ORF">BOA8489_00933</name>
</gene>
<keyword evidence="1" id="KW-0805">Transcription regulation</keyword>
<dbReference type="PROSITE" id="PS50949">
    <property type="entry name" value="HTH_GNTR"/>
    <property type="match status" value="1"/>
</dbReference>
<dbReference type="SUPFAM" id="SSF48008">
    <property type="entry name" value="GntR ligand-binding domain-like"/>
    <property type="match status" value="1"/>
</dbReference>
<dbReference type="EMBL" id="FXXQ01000002">
    <property type="protein sequence ID" value="SMX22835.1"/>
    <property type="molecule type" value="Genomic_DNA"/>
</dbReference>
<dbReference type="Gene3D" id="1.20.120.530">
    <property type="entry name" value="GntR ligand-binding domain-like"/>
    <property type="match status" value="1"/>
</dbReference>
<dbReference type="InterPro" id="IPR000524">
    <property type="entry name" value="Tscrpt_reg_HTH_GntR"/>
</dbReference>
<evidence type="ECO:0000313" key="6">
    <source>
        <dbReference type="Proteomes" id="UP000201838"/>
    </source>
</evidence>
<dbReference type="InterPro" id="IPR036390">
    <property type="entry name" value="WH_DNA-bd_sf"/>
</dbReference>
<evidence type="ECO:0000256" key="3">
    <source>
        <dbReference type="ARBA" id="ARBA00023163"/>
    </source>
</evidence>